<evidence type="ECO:0000313" key="3">
    <source>
        <dbReference type="Proteomes" id="UP000000848"/>
    </source>
</evidence>
<reference evidence="2 3" key="1">
    <citation type="submission" date="2002-02" db="EMBL/GenBank/DDBJ databases">
        <title>Molecular analysis of filamentous phage VSK of Vibrio cholerae 0139: A possible clue to genetic transmission.</title>
        <authorList>
            <person name="Basu N."/>
            <person name="Kar S."/>
            <person name="Ghosh R.K."/>
        </authorList>
    </citation>
    <scope>NUCLEOTIDE SEQUENCE [LARGE SCALE GENOMIC DNA]</scope>
</reference>
<evidence type="ECO:0000313" key="2">
    <source>
        <dbReference type="EMBL" id="AAL49745.1"/>
    </source>
</evidence>
<dbReference type="KEGG" id="vg:955955"/>
<dbReference type="Proteomes" id="UP000000848">
    <property type="component" value="Segment"/>
</dbReference>
<gene>
    <name evidence="2" type="primary">orf62</name>
</gene>
<accession>Q8W6C9</accession>
<sequence>MKADLINKRPKRYSTMFPKLVFSKKLPQAIRRTGQRASPVGQVSRREWQPRRDGHNVSSNTL</sequence>
<dbReference type="EMBL" id="AF453500">
    <property type="protein sequence ID" value="AAL49745.1"/>
    <property type="molecule type" value="Genomic_DNA"/>
</dbReference>
<protein>
    <submittedName>
        <fullName evidence="2">Memb4</fullName>
    </submittedName>
</protein>
<name>Q8W6C9_9VIRU</name>
<feature type="region of interest" description="Disordered" evidence="1">
    <location>
        <begin position="28"/>
        <end position="62"/>
    </location>
</feature>
<dbReference type="RefSeq" id="NP_542363.1">
    <property type="nucleotide sequence ID" value="NC_003327.2"/>
</dbReference>
<proteinExistence type="predicted"/>
<feature type="compositionally biased region" description="Basic and acidic residues" evidence="1">
    <location>
        <begin position="44"/>
        <end position="55"/>
    </location>
</feature>
<dbReference type="OrthoDB" id="38257at10239"/>
<organism evidence="2 3">
    <name type="scientific">Vibrio phage VSK</name>
    <dbReference type="NCBI Taxonomy" id="181604"/>
    <lineage>
        <taxon>Viruses</taxon>
        <taxon>Monodnaviria</taxon>
        <taxon>Loebvirae</taxon>
        <taxon>Hofneiviricota</taxon>
        <taxon>Faserviricetes</taxon>
        <taxon>Tubulavirales</taxon>
        <taxon>Inoviridae</taxon>
        <taxon>Fibrovirus</taxon>
        <taxon>Fibrovirus fs1</taxon>
    </lineage>
</organism>
<evidence type="ECO:0000256" key="1">
    <source>
        <dbReference type="SAM" id="MobiDB-lite"/>
    </source>
</evidence>